<organism evidence="1 2">
    <name type="scientific">Collybiopsis luxurians FD-317 M1</name>
    <dbReference type="NCBI Taxonomy" id="944289"/>
    <lineage>
        <taxon>Eukaryota</taxon>
        <taxon>Fungi</taxon>
        <taxon>Dikarya</taxon>
        <taxon>Basidiomycota</taxon>
        <taxon>Agaricomycotina</taxon>
        <taxon>Agaricomycetes</taxon>
        <taxon>Agaricomycetidae</taxon>
        <taxon>Agaricales</taxon>
        <taxon>Marasmiineae</taxon>
        <taxon>Omphalotaceae</taxon>
        <taxon>Collybiopsis</taxon>
        <taxon>Collybiopsis luxurians</taxon>
    </lineage>
</organism>
<protein>
    <submittedName>
        <fullName evidence="1">Uncharacterized protein</fullName>
    </submittedName>
</protein>
<evidence type="ECO:0000313" key="2">
    <source>
        <dbReference type="Proteomes" id="UP000053593"/>
    </source>
</evidence>
<accession>A0A0D0BNW1</accession>
<gene>
    <name evidence="1" type="ORF">GYMLUDRAFT_181672</name>
</gene>
<name>A0A0D0BNW1_9AGAR</name>
<dbReference type="AlphaFoldDB" id="A0A0D0BNW1"/>
<feature type="non-terminal residue" evidence="1">
    <location>
        <position position="381"/>
    </location>
</feature>
<keyword evidence="2" id="KW-1185">Reference proteome</keyword>
<dbReference type="OrthoDB" id="2576233at2759"/>
<sequence>RMSSLPPACGVHHFKHGISLLTQVSGTERKHIARILLSCLVGKIEPRGIVACRSLLHFIQLAQYPSHDEETLSYMQQELDTWHTNRSFFILQNIRDDFNIPKYHSLLHYIESIRWLGTTDNYNTEAFEHLHIDFAKQGWRASNKRDHFPQMVKWLSRQEKVASYDFYRSWMDEFYADEGGDDNKGGNAEQEQEININSLPFSSLDVWHQLKFRPFNLSDNDSDSVQEVIKVIPISKHSSIPRFDTVLVLDSDEAESTAVQGCRVGCLRVIFCLPRIVLMNGFPVSVLNYWPTEFLAYVTWYMRFQHSPDKNTGMYHIEAAVDSKGQAQGSIITLSDIRQCCMLMPSRGLWNESWTSSNILDQCSSFFMNNLQSKYTYQTIY</sequence>
<proteinExistence type="predicted"/>
<reference evidence="1 2" key="1">
    <citation type="submission" date="2014-04" db="EMBL/GenBank/DDBJ databases">
        <title>Evolutionary Origins and Diversification of the Mycorrhizal Mutualists.</title>
        <authorList>
            <consortium name="DOE Joint Genome Institute"/>
            <consortium name="Mycorrhizal Genomics Consortium"/>
            <person name="Kohler A."/>
            <person name="Kuo A."/>
            <person name="Nagy L.G."/>
            <person name="Floudas D."/>
            <person name="Copeland A."/>
            <person name="Barry K.W."/>
            <person name="Cichocki N."/>
            <person name="Veneault-Fourrey C."/>
            <person name="LaButti K."/>
            <person name="Lindquist E.A."/>
            <person name="Lipzen A."/>
            <person name="Lundell T."/>
            <person name="Morin E."/>
            <person name="Murat C."/>
            <person name="Riley R."/>
            <person name="Ohm R."/>
            <person name="Sun H."/>
            <person name="Tunlid A."/>
            <person name="Henrissat B."/>
            <person name="Grigoriev I.V."/>
            <person name="Hibbett D.S."/>
            <person name="Martin F."/>
        </authorList>
    </citation>
    <scope>NUCLEOTIDE SEQUENCE [LARGE SCALE GENOMIC DNA]</scope>
    <source>
        <strain evidence="1 2">FD-317 M1</strain>
    </source>
</reference>
<dbReference type="EMBL" id="KN834868">
    <property type="protein sequence ID" value="KIK51244.1"/>
    <property type="molecule type" value="Genomic_DNA"/>
</dbReference>
<evidence type="ECO:0000313" key="1">
    <source>
        <dbReference type="EMBL" id="KIK51244.1"/>
    </source>
</evidence>
<dbReference type="Proteomes" id="UP000053593">
    <property type="component" value="Unassembled WGS sequence"/>
</dbReference>
<dbReference type="HOGENOM" id="CLU_006344_0_1_1"/>